<gene>
    <name evidence="1" type="ORF">ERS007661_03018</name>
</gene>
<dbReference type="AlphaFoldDB" id="A0A655EEA8"/>
<proteinExistence type="predicted"/>
<name>A0A655EEA8_MYCTX</name>
<evidence type="ECO:0000313" key="1">
    <source>
        <dbReference type="EMBL" id="CNV74600.1"/>
    </source>
</evidence>
<organism evidence="1 2">
    <name type="scientific">Mycobacterium tuberculosis</name>
    <dbReference type="NCBI Taxonomy" id="1773"/>
    <lineage>
        <taxon>Bacteria</taxon>
        <taxon>Bacillati</taxon>
        <taxon>Actinomycetota</taxon>
        <taxon>Actinomycetes</taxon>
        <taxon>Mycobacteriales</taxon>
        <taxon>Mycobacteriaceae</taxon>
        <taxon>Mycobacterium</taxon>
        <taxon>Mycobacterium tuberculosis complex</taxon>
    </lineage>
</organism>
<sequence>MPEPVFNRTELQRAFTALAAKLERRGVVGQVHVVGGAAMLLAYNSRVTTRDIDALFSTDGPMLEAIREVADEMGWPRTWLNNQASGYVSRTPGEGAPVFDHPFLHVVATPAQHLLAMKVVAARGVRDGEDIRLLLDRLRITSAAGVWEIVARYFPAETITDRSRLLVEDLLNQ</sequence>
<protein>
    <submittedName>
        <fullName evidence="1">Nucleotidyl transferase of uncharacterized function (DUF2204)</fullName>
    </submittedName>
</protein>
<dbReference type="Pfam" id="PF09970">
    <property type="entry name" value="DUF2204"/>
    <property type="match status" value="1"/>
</dbReference>
<accession>A0A655EEA8</accession>
<dbReference type="GO" id="GO:0016740">
    <property type="term" value="F:transferase activity"/>
    <property type="evidence" value="ECO:0007669"/>
    <property type="project" value="UniProtKB-KW"/>
</dbReference>
<dbReference type="EMBL" id="CQQC01001213">
    <property type="protein sequence ID" value="CNV74600.1"/>
    <property type="molecule type" value="Genomic_DNA"/>
</dbReference>
<evidence type="ECO:0000313" key="2">
    <source>
        <dbReference type="Proteomes" id="UP000039217"/>
    </source>
</evidence>
<dbReference type="InterPro" id="IPR018700">
    <property type="entry name" value="DUF2204"/>
</dbReference>
<reference evidence="1 2" key="1">
    <citation type="submission" date="2015-03" db="EMBL/GenBank/DDBJ databases">
        <authorList>
            <consortium name="Pathogen Informatics"/>
        </authorList>
    </citation>
    <scope>NUCLEOTIDE SEQUENCE [LARGE SCALE GENOMIC DNA]</scope>
    <source>
        <strain evidence="1 2">D00501624</strain>
    </source>
</reference>
<dbReference type="Proteomes" id="UP000039217">
    <property type="component" value="Unassembled WGS sequence"/>
</dbReference>
<keyword evidence="1" id="KW-0808">Transferase</keyword>